<proteinExistence type="predicted"/>
<dbReference type="OrthoDB" id="3924768at2759"/>
<evidence type="ECO:0000256" key="1">
    <source>
        <dbReference type="SAM" id="MobiDB-lite"/>
    </source>
</evidence>
<dbReference type="Proteomes" id="UP000326924">
    <property type="component" value="Unassembled WGS sequence"/>
</dbReference>
<keyword evidence="3" id="KW-1185">Reference proteome</keyword>
<dbReference type="EMBL" id="VXIS01000089">
    <property type="protein sequence ID" value="KAA8906416.1"/>
    <property type="molecule type" value="Genomic_DNA"/>
</dbReference>
<feature type="region of interest" description="Disordered" evidence="1">
    <location>
        <begin position="255"/>
        <end position="280"/>
    </location>
</feature>
<dbReference type="InParanoid" id="A0A5J5EWW9"/>
<comment type="caution">
    <text evidence="2">The sequence shown here is derived from an EMBL/GenBank/DDBJ whole genome shotgun (WGS) entry which is preliminary data.</text>
</comment>
<protein>
    <submittedName>
        <fullName evidence="2">Uncharacterized protein</fullName>
    </submittedName>
</protein>
<organism evidence="2 3">
    <name type="scientific">Sphaerosporella brunnea</name>
    <dbReference type="NCBI Taxonomy" id="1250544"/>
    <lineage>
        <taxon>Eukaryota</taxon>
        <taxon>Fungi</taxon>
        <taxon>Dikarya</taxon>
        <taxon>Ascomycota</taxon>
        <taxon>Pezizomycotina</taxon>
        <taxon>Pezizomycetes</taxon>
        <taxon>Pezizales</taxon>
        <taxon>Pyronemataceae</taxon>
        <taxon>Sphaerosporella</taxon>
    </lineage>
</organism>
<evidence type="ECO:0000313" key="2">
    <source>
        <dbReference type="EMBL" id="KAA8906416.1"/>
    </source>
</evidence>
<reference evidence="2 3" key="1">
    <citation type="submission" date="2019-09" db="EMBL/GenBank/DDBJ databases">
        <title>Draft genome of the ectomycorrhizal ascomycete Sphaerosporella brunnea.</title>
        <authorList>
            <consortium name="DOE Joint Genome Institute"/>
            <person name="Benucci G.M."/>
            <person name="Marozzi G."/>
            <person name="Antonielli L."/>
            <person name="Sanchez S."/>
            <person name="Marco P."/>
            <person name="Wang X."/>
            <person name="Falini L.B."/>
            <person name="Barry K."/>
            <person name="Haridas S."/>
            <person name="Lipzen A."/>
            <person name="Labutti K."/>
            <person name="Grigoriev I.V."/>
            <person name="Murat C."/>
            <person name="Martin F."/>
            <person name="Albertini E."/>
            <person name="Donnini D."/>
            <person name="Bonito G."/>
        </authorList>
    </citation>
    <scope>NUCLEOTIDE SEQUENCE [LARGE SCALE GENOMIC DNA]</scope>
    <source>
        <strain evidence="2 3">Sb_GMNB300</strain>
    </source>
</reference>
<feature type="compositionally biased region" description="Low complexity" evidence="1">
    <location>
        <begin position="267"/>
        <end position="278"/>
    </location>
</feature>
<feature type="region of interest" description="Disordered" evidence="1">
    <location>
        <begin position="88"/>
        <end position="132"/>
    </location>
</feature>
<name>A0A5J5EWW9_9PEZI</name>
<feature type="region of interest" description="Disordered" evidence="1">
    <location>
        <begin position="192"/>
        <end position="220"/>
    </location>
</feature>
<evidence type="ECO:0000313" key="3">
    <source>
        <dbReference type="Proteomes" id="UP000326924"/>
    </source>
</evidence>
<sequence>MLSSSSSSSLQPNASPIPRITVQPPTPSPDVALRPNSAEASPSTVYHIYTTGAAQQNWVLHTTPDRELRTLRPGAKIVDPSTRCCCSKKKKKQLTQQPKRDEIVLDDPDSDPRQPSYYMHTPRICGKSPPQTIRLGGKGDGVVCLFKSTFFWRRWKIDFVVPEKKERWWRRNRKPAKEKECALEEKSVRIDSGFAEADQEPSTTTATTTTAPQTEVGNYTSLNAPGVVDGRGVVAAHYPLRSFGLLGETGRNYVRQQSRNKKEKEPIPSSSSSPSKPIYPAHLTPSQSQLVMHWNGWWTREYCFRYGDIEFRWRGTSTVSDERKFWGRWSRFNHLKLIACLPIDDASSAVSSAHLAKGKREVEVVKYTSIWAKRKVGRLELMEAALEECCPNDAIERERLRHVVVSTALCMISGEKQKRQTIREIILTLISAGQDGATSGG</sequence>
<feature type="region of interest" description="Disordered" evidence="1">
    <location>
        <begin position="1"/>
        <end position="38"/>
    </location>
</feature>
<dbReference type="AlphaFoldDB" id="A0A5J5EWW9"/>
<accession>A0A5J5EWW9</accession>
<gene>
    <name evidence="2" type="ORF">FN846DRAFT_948843</name>
</gene>